<organism evidence="2 3">
    <name type="scientific">Phytophthora megakarya</name>
    <dbReference type="NCBI Taxonomy" id="4795"/>
    <lineage>
        <taxon>Eukaryota</taxon>
        <taxon>Sar</taxon>
        <taxon>Stramenopiles</taxon>
        <taxon>Oomycota</taxon>
        <taxon>Peronosporomycetes</taxon>
        <taxon>Peronosporales</taxon>
        <taxon>Peronosporaceae</taxon>
        <taxon>Phytophthora</taxon>
    </lineage>
</organism>
<gene>
    <name evidence="2" type="ORF">PHMEG_00021961</name>
</gene>
<dbReference type="OrthoDB" id="125937at2759"/>
<evidence type="ECO:0000313" key="3">
    <source>
        <dbReference type="Proteomes" id="UP000198211"/>
    </source>
</evidence>
<dbReference type="STRING" id="4795.A0A225VMW5"/>
<keyword evidence="3" id="KW-1185">Reference proteome</keyword>
<feature type="region of interest" description="Disordered" evidence="1">
    <location>
        <begin position="1"/>
        <end position="26"/>
    </location>
</feature>
<proteinExistence type="predicted"/>
<reference evidence="3" key="1">
    <citation type="submission" date="2017-03" db="EMBL/GenBank/DDBJ databases">
        <title>Phytopthora megakarya and P. palmivora, two closely related causual agents of cacao black pod achieved similar genome size and gene model numbers by different mechanisms.</title>
        <authorList>
            <person name="Ali S."/>
            <person name="Shao J."/>
            <person name="Larry D.J."/>
            <person name="Kronmiller B."/>
            <person name="Shen D."/>
            <person name="Strem M.D."/>
            <person name="Melnick R.L."/>
            <person name="Guiltinan M.J."/>
            <person name="Tyler B.M."/>
            <person name="Meinhardt L.W."/>
            <person name="Bailey B.A."/>
        </authorList>
    </citation>
    <scope>NUCLEOTIDE SEQUENCE [LARGE SCALE GENOMIC DNA]</scope>
    <source>
        <strain evidence="3">zdho120</strain>
    </source>
</reference>
<dbReference type="EMBL" id="NBNE01004219">
    <property type="protein sequence ID" value="OWZ05870.1"/>
    <property type="molecule type" value="Genomic_DNA"/>
</dbReference>
<protein>
    <submittedName>
        <fullName evidence="2">Uncharacterized protein</fullName>
    </submittedName>
</protein>
<feature type="region of interest" description="Disordered" evidence="1">
    <location>
        <begin position="130"/>
        <end position="158"/>
    </location>
</feature>
<evidence type="ECO:0000256" key="1">
    <source>
        <dbReference type="SAM" id="MobiDB-lite"/>
    </source>
</evidence>
<accession>A0A225VMW5</accession>
<feature type="compositionally biased region" description="Pro residues" evidence="1">
    <location>
        <begin position="140"/>
        <end position="151"/>
    </location>
</feature>
<dbReference type="Proteomes" id="UP000198211">
    <property type="component" value="Unassembled WGS sequence"/>
</dbReference>
<evidence type="ECO:0000313" key="2">
    <source>
        <dbReference type="EMBL" id="OWZ05870.1"/>
    </source>
</evidence>
<dbReference type="AlphaFoldDB" id="A0A225VMW5"/>
<comment type="caution">
    <text evidence="2">The sequence shown here is derived from an EMBL/GenBank/DDBJ whole genome shotgun (WGS) entry which is preliminary data.</text>
</comment>
<feature type="compositionally biased region" description="Polar residues" evidence="1">
    <location>
        <begin position="1"/>
        <end position="15"/>
    </location>
</feature>
<name>A0A225VMW5_9STRA</name>
<sequence length="264" mass="29758">MSSNGTEDISKQANLPDSIRDTDVHGLNVSSDPFELFEGAHSISNASDAHERGSWNSDAISERLERLEGLLKGMARQQATFMVNQLKHQEEMKCQADPRRTTPSEHSFDGSSTFTGFIRARDRRMRLGSLDEPMHTASPPRVPPQYQPPQPQLQSLHTAQQDVQPNNFGLKIPKPKDLDWSVFSKFSDKESYADADFKSWGLRFLHRRGAAQQMSSGDWTEEFKILALSGKLESTALVYFEQKLPGWTAVSNTLEYVINSILML</sequence>